<keyword evidence="6" id="KW-1133">Transmembrane helix</keyword>
<evidence type="ECO:0000256" key="5">
    <source>
        <dbReference type="PIRNR" id="PIRNR038471"/>
    </source>
</evidence>
<dbReference type="PIRSF" id="PIRSF038471">
    <property type="entry name" value="MreC"/>
    <property type="match status" value="1"/>
</dbReference>
<dbReference type="OrthoDB" id="9808025at2"/>
<dbReference type="GO" id="GO:0005886">
    <property type="term" value="C:plasma membrane"/>
    <property type="evidence" value="ECO:0007669"/>
    <property type="project" value="TreeGrafter"/>
</dbReference>
<dbReference type="InterPro" id="IPR055342">
    <property type="entry name" value="MreC_beta-barrel_core"/>
</dbReference>
<evidence type="ECO:0000256" key="4">
    <source>
        <dbReference type="ARBA" id="ARBA00032089"/>
    </source>
</evidence>
<dbReference type="EMBL" id="AP021874">
    <property type="protein sequence ID" value="BBO72088.1"/>
    <property type="molecule type" value="Genomic_DNA"/>
</dbReference>
<keyword evidence="6" id="KW-0812">Transmembrane</keyword>
<dbReference type="PANTHER" id="PTHR34138:SF1">
    <property type="entry name" value="CELL SHAPE-DETERMINING PROTEIN MREC"/>
    <property type="match status" value="1"/>
</dbReference>
<keyword evidence="9" id="KW-1185">Reference proteome</keyword>
<keyword evidence="6" id="KW-0472">Membrane</keyword>
<accession>A0A5K7YTW9</accession>
<dbReference type="RefSeq" id="WP_155319843.1">
    <property type="nucleotide sequence ID" value="NZ_AP021874.1"/>
</dbReference>
<dbReference type="Gene3D" id="2.40.10.350">
    <property type="entry name" value="Rod shape-determining protein MreC, domain 2"/>
    <property type="match status" value="1"/>
</dbReference>
<dbReference type="NCBIfam" id="TIGR00219">
    <property type="entry name" value="mreC"/>
    <property type="match status" value="1"/>
</dbReference>
<protein>
    <recommendedName>
        <fullName evidence="2 5">Cell shape-determining protein MreC</fullName>
    </recommendedName>
    <alternativeName>
        <fullName evidence="4 5">Cell shape protein MreC</fullName>
    </alternativeName>
</protein>
<comment type="function">
    <text evidence="5">Involved in formation and maintenance of cell shape.</text>
</comment>
<evidence type="ECO:0000259" key="7">
    <source>
        <dbReference type="Pfam" id="PF04085"/>
    </source>
</evidence>
<dbReference type="AlphaFoldDB" id="A0A5K7YTW9"/>
<dbReference type="GO" id="GO:0008360">
    <property type="term" value="P:regulation of cell shape"/>
    <property type="evidence" value="ECO:0007669"/>
    <property type="project" value="UniProtKB-KW"/>
</dbReference>
<evidence type="ECO:0000256" key="6">
    <source>
        <dbReference type="SAM" id="Phobius"/>
    </source>
</evidence>
<gene>
    <name evidence="8" type="ORF">DSCA_60180</name>
</gene>
<keyword evidence="3 5" id="KW-0133">Cell shape</keyword>
<reference evidence="8 9" key="1">
    <citation type="submission" date="2019-11" db="EMBL/GenBank/DDBJ databases">
        <title>Comparative genomics of hydrocarbon-degrading Desulfosarcina strains.</title>
        <authorList>
            <person name="Watanabe M."/>
            <person name="Kojima H."/>
            <person name="Fukui M."/>
        </authorList>
    </citation>
    <scope>NUCLEOTIDE SEQUENCE [LARGE SCALE GENOMIC DNA]</scope>
    <source>
        <strain evidence="8 9">PL12</strain>
    </source>
</reference>
<name>A0A5K7YTW9_9BACT</name>
<dbReference type="Pfam" id="PF04085">
    <property type="entry name" value="MreC"/>
    <property type="match status" value="1"/>
</dbReference>
<dbReference type="PANTHER" id="PTHR34138">
    <property type="entry name" value="CELL SHAPE-DETERMINING PROTEIN MREC"/>
    <property type="match status" value="1"/>
</dbReference>
<comment type="similarity">
    <text evidence="1 5">Belongs to the MreC family.</text>
</comment>
<proteinExistence type="inferred from homology"/>
<dbReference type="KEGG" id="dalk:DSCA_60180"/>
<dbReference type="Gene3D" id="2.40.10.340">
    <property type="entry name" value="Rod shape-determining protein MreC, domain 1"/>
    <property type="match status" value="1"/>
</dbReference>
<dbReference type="InterPro" id="IPR042175">
    <property type="entry name" value="Cell/Rod_MreC_2"/>
</dbReference>
<evidence type="ECO:0000256" key="2">
    <source>
        <dbReference type="ARBA" id="ARBA00013855"/>
    </source>
</evidence>
<evidence type="ECO:0000256" key="1">
    <source>
        <dbReference type="ARBA" id="ARBA00009369"/>
    </source>
</evidence>
<evidence type="ECO:0000313" key="8">
    <source>
        <dbReference type="EMBL" id="BBO72088.1"/>
    </source>
</evidence>
<dbReference type="InterPro" id="IPR042177">
    <property type="entry name" value="Cell/Rod_1"/>
</dbReference>
<evidence type="ECO:0000313" key="9">
    <source>
        <dbReference type="Proteomes" id="UP000427906"/>
    </source>
</evidence>
<evidence type="ECO:0000256" key="3">
    <source>
        <dbReference type="ARBA" id="ARBA00022960"/>
    </source>
</evidence>
<sequence length="278" mass="30198">MFSKRMVLVAVVIVMVAVNVILLTITGKHTQAPSGLGRGALVVVSPFQRQFTFFFQSVKNIWNQYFFLVSTAKENQQLKKALGQSIEQLNRFSETELANGRLRHLLGFEKEVPRPMVAARVVGRDPSAWSKTVIVDKGTRNGVRQGAPVVVPEGIAGVVVEASAGYAKVLLLIDPNSAVDALVQQTRARGIVKGGGGDYCVFDYVLRKHEIGVGDTVVSSGLDGVFPKGLRVGRISEIVRLNAGIFQKVSVTPYVDFETLEELFVIAGPVFEELPGES</sequence>
<dbReference type="Proteomes" id="UP000427906">
    <property type="component" value="Chromosome"/>
</dbReference>
<organism evidence="8 9">
    <name type="scientific">Desulfosarcina alkanivorans</name>
    <dbReference type="NCBI Taxonomy" id="571177"/>
    <lineage>
        <taxon>Bacteria</taxon>
        <taxon>Pseudomonadati</taxon>
        <taxon>Thermodesulfobacteriota</taxon>
        <taxon>Desulfobacteria</taxon>
        <taxon>Desulfobacterales</taxon>
        <taxon>Desulfosarcinaceae</taxon>
        <taxon>Desulfosarcina</taxon>
    </lineage>
</organism>
<dbReference type="InterPro" id="IPR007221">
    <property type="entry name" value="MreC"/>
</dbReference>
<feature type="domain" description="Rod shape-determining protein MreC beta-barrel core" evidence="7">
    <location>
        <begin position="121"/>
        <end position="266"/>
    </location>
</feature>
<feature type="transmembrane region" description="Helical" evidence="6">
    <location>
        <begin position="7"/>
        <end position="25"/>
    </location>
</feature>